<dbReference type="Proteomes" id="UP001285354">
    <property type="component" value="Unassembled WGS sequence"/>
</dbReference>
<dbReference type="Gene3D" id="3.50.50.60">
    <property type="entry name" value="FAD/NAD(P)-binding domain"/>
    <property type="match status" value="1"/>
</dbReference>
<dbReference type="InterPro" id="IPR006076">
    <property type="entry name" value="FAD-dep_OxRdtase"/>
</dbReference>
<accession>A0AAD9T1R2</accession>
<evidence type="ECO:0000313" key="3">
    <source>
        <dbReference type="EMBL" id="KAK2627223.1"/>
    </source>
</evidence>
<dbReference type="AlphaFoldDB" id="A0AAD9T1R2"/>
<dbReference type="Pfam" id="PF01266">
    <property type="entry name" value="DAO"/>
    <property type="match status" value="1"/>
</dbReference>
<reference evidence="3" key="1">
    <citation type="submission" date="2023-06" db="EMBL/GenBank/DDBJ databases">
        <title>Draft genome of Marssonina rosae.</title>
        <authorList>
            <person name="Cheng Q."/>
        </authorList>
    </citation>
    <scope>NUCLEOTIDE SEQUENCE</scope>
    <source>
        <strain evidence="3">R4</strain>
    </source>
</reference>
<dbReference type="PANTHER" id="PTHR13847">
    <property type="entry name" value="SARCOSINE DEHYDROGENASE-RELATED"/>
    <property type="match status" value="1"/>
</dbReference>
<protein>
    <recommendedName>
        <fullName evidence="2">FAD dependent oxidoreductase domain-containing protein</fullName>
    </recommendedName>
</protein>
<dbReference type="EMBL" id="JAUBYV010000004">
    <property type="protein sequence ID" value="KAK2627223.1"/>
    <property type="molecule type" value="Genomic_DNA"/>
</dbReference>
<dbReference type="GO" id="GO:0005737">
    <property type="term" value="C:cytoplasm"/>
    <property type="evidence" value="ECO:0007669"/>
    <property type="project" value="TreeGrafter"/>
</dbReference>
<gene>
    <name evidence="3" type="ORF">QTJ16_003189</name>
</gene>
<keyword evidence="4" id="KW-1185">Reference proteome</keyword>
<feature type="region of interest" description="Disordered" evidence="1">
    <location>
        <begin position="1"/>
        <end position="26"/>
    </location>
</feature>
<comment type="caution">
    <text evidence="3">The sequence shown here is derived from an EMBL/GenBank/DDBJ whole genome shotgun (WGS) entry which is preliminary data.</text>
</comment>
<dbReference type="InterPro" id="IPR036188">
    <property type="entry name" value="FAD/NAD-bd_sf"/>
</dbReference>
<name>A0AAD9T1R2_9HELO</name>
<dbReference type="PANTHER" id="PTHR13847:SF213">
    <property type="entry name" value="DEPENDENT OXIDOREDUCTASE, PUTATIVE-RELATED"/>
    <property type="match status" value="1"/>
</dbReference>
<dbReference type="Gene3D" id="3.30.9.10">
    <property type="entry name" value="D-Amino Acid Oxidase, subunit A, domain 2"/>
    <property type="match status" value="1"/>
</dbReference>
<evidence type="ECO:0000313" key="4">
    <source>
        <dbReference type="Proteomes" id="UP001285354"/>
    </source>
</evidence>
<organism evidence="3 4">
    <name type="scientific">Diplocarpon rosae</name>
    <dbReference type="NCBI Taxonomy" id="946125"/>
    <lineage>
        <taxon>Eukaryota</taxon>
        <taxon>Fungi</taxon>
        <taxon>Dikarya</taxon>
        <taxon>Ascomycota</taxon>
        <taxon>Pezizomycotina</taxon>
        <taxon>Leotiomycetes</taxon>
        <taxon>Helotiales</taxon>
        <taxon>Drepanopezizaceae</taxon>
        <taxon>Diplocarpon</taxon>
    </lineage>
</organism>
<evidence type="ECO:0000256" key="1">
    <source>
        <dbReference type="SAM" id="MobiDB-lite"/>
    </source>
</evidence>
<proteinExistence type="predicted"/>
<sequence length="481" mass="53194">MLIFKADNPSSFTKSDPGLPHANPTKAFWQEPAHPLSNVQSPFLPSSTDILVIGSGITGCSATKQLLENSDYRVIVLEARSLCSGATGRNGGHLTSAAPFEYLDLVAAFGKDMAMKIAKFTLLNAEKMYEIAKDIEESEARLVDGVTGYFDAEALQHSRRSLEAFETDAPEFRDKYKTLDATELQKQYGFHRTCGGIVGPAGALWPYRLVTRLYSMLVSQYSYRFAIETSTPATDVSFDDDDKKYRVATTRGIVKATHVIYATNGYSGHLLPLLRGKIYPLRGTMTVQRSPPLFPKVGGIRSWSTENKPTYDPRTGRYSLGLYYMTQNEKSGDIFLGGEDKKIDEILTSDDSTAGNGFAVENLQSLPGIWFGEDIFPRCEKVSRLRSSWSGIMGFTGDGLPLVGNLTADMTGRIGPGEWIAAGFNGYGMVNCWMSGIAVANMVLERDAENSRWFPEAYQISEKRLNEGMDVETAFEDFFHL</sequence>
<dbReference type="SUPFAM" id="SSF51905">
    <property type="entry name" value="FAD/NAD(P)-binding domain"/>
    <property type="match status" value="1"/>
</dbReference>
<feature type="domain" description="FAD dependent oxidoreductase" evidence="2">
    <location>
        <begin position="49"/>
        <end position="441"/>
    </location>
</feature>
<evidence type="ECO:0000259" key="2">
    <source>
        <dbReference type="Pfam" id="PF01266"/>
    </source>
</evidence>